<comment type="catalytic activity">
    <reaction evidence="11 12">
        <text>L-aspartate 4-semialdehyde + pyruvate = (2S,4S)-4-hydroxy-2,3,4,5-tetrahydrodipicolinate + H2O + H(+)</text>
        <dbReference type="Rhea" id="RHEA:34171"/>
        <dbReference type="ChEBI" id="CHEBI:15361"/>
        <dbReference type="ChEBI" id="CHEBI:15377"/>
        <dbReference type="ChEBI" id="CHEBI:15378"/>
        <dbReference type="ChEBI" id="CHEBI:67139"/>
        <dbReference type="ChEBI" id="CHEBI:537519"/>
        <dbReference type="EC" id="4.3.3.7"/>
    </reaction>
</comment>
<dbReference type="RefSeq" id="WP_152158664.1">
    <property type="nucleotide sequence ID" value="NZ_WEHX01000059.1"/>
</dbReference>
<comment type="function">
    <text evidence="1 12">Catalyzes the condensation of (S)-aspartate-beta-semialdehyde [(S)-ASA] and pyruvate to 4-hydroxy-tetrahydrodipicolinate (HTPA).</text>
</comment>
<dbReference type="PROSITE" id="PS00665">
    <property type="entry name" value="DHDPS_1"/>
    <property type="match status" value="1"/>
</dbReference>
<comment type="subunit">
    <text evidence="12">Homotetramer; dimer of dimers.</text>
</comment>
<evidence type="ECO:0000256" key="15">
    <source>
        <dbReference type="PIRSR" id="PIRSR001365-2"/>
    </source>
</evidence>
<evidence type="ECO:0000256" key="9">
    <source>
        <dbReference type="ARBA" id="ARBA00023239"/>
    </source>
</evidence>
<dbReference type="InterPro" id="IPR020625">
    <property type="entry name" value="Schiff_base-form_aldolases_AS"/>
</dbReference>
<keyword evidence="9 12" id="KW-0456">Lyase</keyword>
<feature type="site" description="Part of a proton relay during catalysis" evidence="12">
    <location>
        <position position="48"/>
    </location>
</feature>
<dbReference type="Proteomes" id="UP000430564">
    <property type="component" value="Unassembled WGS sequence"/>
</dbReference>
<feature type="active site" description="Schiff-base intermediate with substrate" evidence="12 14">
    <location>
        <position position="165"/>
    </location>
</feature>
<evidence type="ECO:0000256" key="5">
    <source>
        <dbReference type="ARBA" id="ARBA00022490"/>
    </source>
</evidence>
<dbReference type="GO" id="GO:0008840">
    <property type="term" value="F:4-hydroxy-tetrahydrodipicolinate synthase activity"/>
    <property type="evidence" value="ECO:0007669"/>
    <property type="project" value="UniProtKB-UniRule"/>
</dbReference>
<dbReference type="PROSITE" id="PS00666">
    <property type="entry name" value="DHDPS_2"/>
    <property type="match status" value="1"/>
</dbReference>
<dbReference type="InterPro" id="IPR013785">
    <property type="entry name" value="Aldolase_TIM"/>
</dbReference>
<evidence type="ECO:0000256" key="4">
    <source>
        <dbReference type="ARBA" id="ARBA00012086"/>
    </source>
</evidence>
<dbReference type="EC" id="4.3.3.7" evidence="4 12"/>
<sequence length="295" mass="32205">MSRIPVRGSLVALVTPFNEDGSVNFEKLGELIDFHLENETDALVILGTTGESSTMSHEEDNAVCEYTVKRVAGRIPVICGSGSNDTRTMLEKSLAFERLGADGLLIITPYYNKANEEGIYRHFATVADAVKIPCILYNVPGRTGCSISEANVARLSKHPNIIGIKEASGNISYAAKIARYLSDDFVMYSGNDDMIVPMLALGASGVISVLANVAPRETHRMVMDFLEGRVKESRDLQLKLLEVTNDLFIEVNPIPVKEALNLMGKDVGGYRLPLCPMTEAHRETLRRSMAAAGLI</sequence>
<keyword evidence="7 12" id="KW-0220">Diaminopimelate biosynthesis</keyword>
<organism evidence="16 17">
    <name type="scientific">Sutterella seckii</name>
    <dbReference type="NCBI Taxonomy" id="1944635"/>
    <lineage>
        <taxon>Bacteria</taxon>
        <taxon>Pseudomonadati</taxon>
        <taxon>Pseudomonadota</taxon>
        <taxon>Betaproteobacteria</taxon>
        <taxon>Burkholderiales</taxon>
        <taxon>Sutterellaceae</taxon>
        <taxon>Sutterella</taxon>
    </lineage>
</organism>
<dbReference type="NCBIfam" id="TIGR00674">
    <property type="entry name" value="dapA"/>
    <property type="match status" value="1"/>
</dbReference>
<feature type="site" description="Part of a proton relay during catalysis" evidence="12">
    <location>
        <position position="111"/>
    </location>
</feature>
<dbReference type="HAMAP" id="MF_00418">
    <property type="entry name" value="DapA"/>
    <property type="match status" value="1"/>
</dbReference>
<dbReference type="EMBL" id="WEHX01000059">
    <property type="protein sequence ID" value="KAB7657240.1"/>
    <property type="molecule type" value="Genomic_DNA"/>
</dbReference>
<comment type="caution">
    <text evidence="16">The sequence shown here is derived from an EMBL/GenBank/DDBJ whole genome shotgun (WGS) entry which is preliminary data.</text>
</comment>
<name>A0A6I1ER39_9BURK</name>
<feature type="binding site" evidence="12 15">
    <location>
        <position position="207"/>
    </location>
    <ligand>
        <name>pyruvate</name>
        <dbReference type="ChEBI" id="CHEBI:15361"/>
    </ligand>
</feature>
<dbReference type="GO" id="GO:0019877">
    <property type="term" value="P:diaminopimelate biosynthetic process"/>
    <property type="evidence" value="ECO:0007669"/>
    <property type="project" value="UniProtKB-UniRule"/>
</dbReference>
<comment type="similarity">
    <text evidence="3 12 13">Belongs to the DapA family.</text>
</comment>
<comment type="caution">
    <text evidence="12">Was originally thought to be a dihydrodipicolinate synthase (DHDPS), catalyzing the condensation of (S)-aspartate-beta-semialdehyde [(S)-ASA] and pyruvate to dihydrodipicolinate (DHDP). However, it was shown in E.coli that the product of the enzymatic reaction is not dihydrodipicolinate but in fact (4S)-4-hydroxy-2,3,4,5-tetrahydro-(2S)-dipicolinic acid (HTPA), and that the consecutive dehydration reaction leading to DHDP is not spontaneous but catalyzed by DapB.</text>
</comment>
<evidence type="ECO:0000256" key="10">
    <source>
        <dbReference type="ARBA" id="ARBA00023270"/>
    </source>
</evidence>
<keyword evidence="5 12" id="KW-0963">Cytoplasm</keyword>
<evidence type="ECO:0000256" key="14">
    <source>
        <dbReference type="PIRSR" id="PIRSR001365-1"/>
    </source>
</evidence>
<evidence type="ECO:0000256" key="8">
    <source>
        <dbReference type="ARBA" id="ARBA00023154"/>
    </source>
</evidence>
<evidence type="ECO:0000256" key="3">
    <source>
        <dbReference type="ARBA" id="ARBA00007592"/>
    </source>
</evidence>
<evidence type="ECO:0000256" key="1">
    <source>
        <dbReference type="ARBA" id="ARBA00003294"/>
    </source>
</evidence>
<dbReference type="GO" id="GO:0005829">
    <property type="term" value="C:cytosol"/>
    <property type="evidence" value="ECO:0007669"/>
    <property type="project" value="TreeGrafter"/>
</dbReference>
<keyword evidence="8 12" id="KW-0457">Lysine biosynthesis</keyword>
<dbReference type="SUPFAM" id="SSF51569">
    <property type="entry name" value="Aldolase"/>
    <property type="match status" value="1"/>
</dbReference>
<comment type="subcellular location">
    <subcellularLocation>
        <location evidence="12">Cytoplasm</location>
    </subcellularLocation>
</comment>
<dbReference type="PANTHER" id="PTHR12128:SF66">
    <property type="entry name" value="4-HYDROXY-2-OXOGLUTARATE ALDOLASE, MITOCHONDRIAL"/>
    <property type="match status" value="1"/>
</dbReference>
<dbReference type="PIRSF" id="PIRSF001365">
    <property type="entry name" value="DHDPS"/>
    <property type="match status" value="1"/>
</dbReference>
<proteinExistence type="inferred from homology"/>
<evidence type="ECO:0000256" key="7">
    <source>
        <dbReference type="ARBA" id="ARBA00022915"/>
    </source>
</evidence>
<evidence type="ECO:0000256" key="11">
    <source>
        <dbReference type="ARBA" id="ARBA00047836"/>
    </source>
</evidence>
<dbReference type="Gene3D" id="3.20.20.70">
    <property type="entry name" value="Aldolase class I"/>
    <property type="match status" value="1"/>
</dbReference>
<evidence type="ECO:0000256" key="6">
    <source>
        <dbReference type="ARBA" id="ARBA00022605"/>
    </source>
</evidence>
<gene>
    <name evidence="12" type="primary">dapA</name>
    <name evidence="16" type="ORF">GBM95_08285</name>
</gene>
<dbReference type="SMART" id="SM01130">
    <property type="entry name" value="DHDPS"/>
    <property type="match status" value="1"/>
</dbReference>
<dbReference type="InterPro" id="IPR005263">
    <property type="entry name" value="DapA"/>
</dbReference>
<feature type="binding site" evidence="12 15">
    <location>
        <position position="49"/>
    </location>
    <ligand>
        <name>pyruvate</name>
        <dbReference type="ChEBI" id="CHEBI:15361"/>
    </ligand>
</feature>
<keyword evidence="6 12" id="KW-0028">Amino-acid biosynthesis</keyword>
<dbReference type="InterPro" id="IPR002220">
    <property type="entry name" value="DapA-like"/>
</dbReference>
<dbReference type="Pfam" id="PF00701">
    <property type="entry name" value="DHDPS"/>
    <property type="match status" value="1"/>
</dbReference>
<protein>
    <recommendedName>
        <fullName evidence="4 12">4-hydroxy-tetrahydrodipicolinate synthase</fullName>
        <shortName evidence="12">HTPA synthase</shortName>
        <ecNumber evidence="4 12">4.3.3.7</ecNumber>
    </recommendedName>
</protein>
<reference evidence="16 17" key="1">
    <citation type="submission" date="2019-10" db="EMBL/GenBank/DDBJ databases">
        <title>Genome diversity of Sutterella seckii.</title>
        <authorList>
            <person name="Chaplin A.V."/>
            <person name="Sokolova S.R."/>
            <person name="Mosin K.A."/>
            <person name="Ivanova E.L."/>
            <person name="Kochetkova T.O."/>
            <person name="Goltsov A.Y."/>
            <person name="Trofimov D.Y."/>
            <person name="Efimov B.A."/>
        </authorList>
    </citation>
    <scope>NUCLEOTIDE SEQUENCE [LARGE SCALE GENOMIC DNA]</scope>
    <source>
        <strain evidence="16 17">ASD393</strain>
    </source>
</reference>
<dbReference type="InterPro" id="IPR020624">
    <property type="entry name" value="Schiff_base-form_aldolases_CS"/>
</dbReference>
<keyword evidence="10 12" id="KW-0704">Schiff base</keyword>
<dbReference type="PRINTS" id="PR00146">
    <property type="entry name" value="DHPICSNTHASE"/>
</dbReference>
<feature type="active site" description="Proton donor/acceptor" evidence="12 14">
    <location>
        <position position="137"/>
    </location>
</feature>
<evidence type="ECO:0000313" key="16">
    <source>
        <dbReference type="EMBL" id="KAB7657240.1"/>
    </source>
</evidence>
<accession>A0A6I1ER39</accession>
<evidence type="ECO:0000256" key="12">
    <source>
        <dbReference type="HAMAP-Rule" id="MF_00418"/>
    </source>
</evidence>
<evidence type="ECO:0000256" key="13">
    <source>
        <dbReference type="PIRNR" id="PIRNR001365"/>
    </source>
</evidence>
<evidence type="ECO:0000256" key="2">
    <source>
        <dbReference type="ARBA" id="ARBA00005120"/>
    </source>
</evidence>
<dbReference type="UniPathway" id="UPA00034">
    <property type="reaction ID" value="UER00017"/>
</dbReference>
<dbReference type="PANTHER" id="PTHR12128">
    <property type="entry name" value="DIHYDRODIPICOLINATE SYNTHASE"/>
    <property type="match status" value="1"/>
</dbReference>
<dbReference type="GO" id="GO:0009089">
    <property type="term" value="P:lysine biosynthetic process via diaminopimelate"/>
    <property type="evidence" value="ECO:0007669"/>
    <property type="project" value="UniProtKB-UniRule"/>
</dbReference>
<dbReference type="CDD" id="cd00950">
    <property type="entry name" value="DHDPS"/>
    <property type="match status" value="1"/>
</dbReference>
<dbReference type="AlphaFoldDB" id="A0A6I1ER39"/>
<dbReference type="OrthoDB" id="9782828at2"/>
<evidence type="ECO:0000313" key="17">
    <source>
        <dbReference type="Proteomes" id="UP000430564"/>
    </source>
</evidence>
<comment type="pathway">
    <text evidence="2 12">Amino-acid biosynthesis; L-lysine biosynthesis via DAP pathway; (S)-tetrahydrodipicolinate from L-aspartate: step 3/4.</text>
</comment>